<comment type="catalytic activity">
    <reaction evidence="8 9">
        <text>hydroxymethylbilane = uroporphyrinogen III + H2O</text>
        <dbReference type="Rhea" id="RHEA:18965"/>
        <dbReference type="ChEBI" id="CHEBI:15377"/>
        <dbReference type="ChEBI" id="CHEBI:57308"/>
        <dbReference type="ChEBI" id="CHEBI:57845"/>
        <dbReference type="EC" id="4.2.1.75"/>
    </reaction>
</comment>
<dbReference type="OrthoDB" id="9787650at2"/>
<keyword evidence="4 9" id="KW-0456">Lyase</keyword>
<dbReference type="EMBL" id="AVPS01000007">
    <property type="protein sequence ID" value="KGM51336.1"/>
    <property type="molecule type" value="Genomic_DNA"/>
</dbReference>
<accession>A0A0A0EK44</accession>
<comment type="similarity">
    <text evidence="2 9">Belongs to the uroporphyrinogen-III synthase family.</text>
</comment>
<dbReference type="InterPro" id="IPR003754">
    <property type="entry name" value="4pyrrol_synth_uPrphyn_synth"/>
</dbReference>
<dbReference type="UniPathway" id="UPA00251">
    <property type="reaction ID" value="UER00320"/>
</dbReference>
<name>A0A0A0EK44_9GAMM</name>
<reference evidence="11 12" key="1">
    <citation type="submission" date="2013-08" db="EMBL/GenBank/DDBJ databases">
        <title>Genome sequencing of Lysobacter.</title>
        <authorList>
            <person name="Zhang S."/>
            <person name="Wang G."/>
        </authorList>
    </citation>
    <scope>NUCLEOTIDE SEQUENCE [LARGE SCALE GENOMIC DNA]</scope>
    <source>
        <strain evidence="11 12">Ko07</strain>
    </source>
</reference>
<dbReference type="InterPro" id="IPR039793">
    <property type="entry name" value="UROS/Hem4"/>
</dbReference>
<evidence type="ECO:0000256" key="7">
    <source>
        <dbReference type="ARBA" id="ARBA00040167"/>
    </source>
</evidence>
<evidence type="ECO:0000256" key="5">
    <source>
        <dbReference type="ARBA" id="ARBA00023244"/>
    </source>
</evidence>
<proteinExistence type="inferred from homology"/>
<dbReference type="RefSeq" id="WP_036194580.1">
    <property type="nucleotide sequence ID" value="NZ_AVPS01000007.1"/>
</dbReference>
<keyword evidence="5 9" id="KW-0627">Porphyrin biosynthesis</keyword>
<dbReference type="SUPFAM" id="SSF69618">
    <property type="entry name" value="HemD-like"/>
    <property type="match status" value="1"/>
</dbReference>
<dbReference type="AlphaFoldDB" id="A0A0A0EK44"/>
<keyword evidence="12" id="KW-1185">Reference proteome</keyword>
<dbReference type="GO" id="GO:0006782">
    <property type="term" value="P:protoporphyrinogen IX biosynthetic process"/>
    <property type="evidence" value="ECO:0007669"/>
    <property type="project" value="UniProtKB-UniRule"/>
</dbReference>
<gene>
    <name evidence="11" type="ORF">N792_11395</name>
</gene>
<comment type="pathway">
    <text evidence="1 9">Porphyrin-containing compound metabolism; protoporphyrin-IX biosynthesis; coproporphyrinogen-III from 5-aminolevulinate: step 3/4.</text>
</comment>
<evidence type="ECO:0000313" key="12">
    <source>
        <dbReference type="Proteomes" id="UP000030017"/>
    </source>
</evidence>
<evidence type="ECO:0000256" key="3">
    <source>
        <dbReference type="ARBA" id="ARBA00013109"/>
    </source>
</evidence>
<sequence>MSSSSRSSPAAWYVISLRPRGGNEGLRRAAARHGGGLLALSPWKLQTLDDADSRAGLRAALAASRVMFTSPAAAHAAAALQPMRPLPGQAWFAVGAGTALALRRAGVDGVISPERMDSEGLLALPELQRLHDTTLGLVTAPGGRGTLTPALQARGARVIRADVYRRVPVTPSPRALAAVRGLAAPAVLAVSSGEALQLSVDSLPADVLARLRALPVAAASERLVELARALGFPHCHRAPSARPADLIEAAVTALA</sequence>
<organism evidence="11 12">
    <name type="scientific">Lysobacter concretionis Ko07 = DSM 16239</name>
    <dbReference type="NCBI Taxonomy" id="1122185"/>
    <lineage>
        <taxon>Bacteria</taxon>
        <taxon>Pseudomonadati</taxon>
        <taxon>Pseudomonadota</taxon>
        <taxon>Gammaproteobacteria</taxon>
        <taxon>Lysobacterales</taxon>
        <taxon>Lysobacteraceae</taxon>
        <taxon>Novilysobacter</taxon>
    </lineage>
</organism>
<dbReference type="CDD" id="cd06578">
    <property type="entry name" value="HemD"/>
    <property type="match status" value="1"/>
</dbReference>
<protein>
    <recommendedName>
        <fullName evidence="7 9">Uroporphyrinogen-III synthase</fullName>
        <ecNumber evidence="3 9">4.2.1.75</ecNumber>
    </recommendedName>
</protein>
<evidence type="ECO:0000313" key="11">
    <source>
        <dbReference type="EMBL" id="KGM51336.1"/>
    </source>
</evidence>
<comment type="caution">
    <text evidence="11">The sequence shown here is derived from an EMBL/GenBank/DDBJ whole genome shotgun (WGS) entry which is preliminary data.</text>
</comment>
<evidence type="ECO:0000256" key="8">
    <source>
        <dbReference type="ARBA" id="ARBA00048617"/>
    </source>
</evidence>
<dbReference type="PANTHER" id="PTHR38042">
    <property type="entry name" value="UROPORPHYRINOGEN-III SYNTHASE, CHLOROPLASTIC"/>
    <property type="match status" value="1"/>
</dbReference>
<dbReference type="Proteomes" id="UP000030017">
    <property type="component" value="Unassembled WGS sequence"/>
</dbReference>
<dbReference type="EC" id="4.2.1.75" evidence="3 9"/>
<evidence type="ECO:0000256" key="4">
    <source>
        <dbReference type="ARBA" id="ARBA00023239"/>
    </source>
</evidence>
<dbReference type="InterPro" id="IPR036108">
    <property type="entry name" value="4pyrrol_syn_uPrphyn_synt_sf"/>
</dbReference>
<evidence type="ECO:0000256" key="2">
    <source>
        <dbReference type="ARBA" id="ARBA00008133"/>
    </source>
</evidence>
<dbReference type="Gene3D" id="3.40.50.10090">
    <property type="match status" value="2"/>
</dbReference>
<evidence type="ECO:0000256" key="1">
    <source>
        <dbReference type="ARBA" id="ARBA00004772"/>
    </source>
</evidence>
<evidence type="ECO:0000256" key="6">
    <source>
        <dbReference type="ARBA" id="ARBA00037589"/>
    </source>
</evidence>
<dbReference type="Pfam" id="PF02602">
    <property type="entry name" value="HEM4"/>
    <property type="match status" value="1"/>
</dbReference>
<dbReference type="GO" id="GO:0006780">
    <property type="term" value="P:uroporphyrinogen III biosynthetic process"/>
    <property type="evidence" value="ECO:0007669"/>
    <property type="project" value="UniProtKB-UniRule"/>
</dbReference>
<dbReference type="eggNOG" id="COG1587">
    <property type="taxonomic scope" value="Bacteria"/>
</dbReference>
<feature type="domain" description="Tetrapyrrole biosynthesis uroporphyrinogen III synthase" evidence="10">
    <location>
        <begin position="29"/>
        <end position="248"/>
    </location>
</feature>
<dbReference type="GO" id="GO:0004852">
    <property type="term" value="F:uroporphyrinogen-III synthase activity"/>
    <property type="evidence" value="ECO:0007669"/>
    <property type="project" value="UniProtKB-UniRule"/>
</dbReference>
<evidence type="ECO:0000259" key="10">
    <source>
        <dbReference type="Pfam" id="PF02602"/>
    </source>
</evidence>
<comment type="function">
    <text evidence="6 9">Catalyzes cyclization of the linear tetrapyrrole, hydroxymethylbilane, to the macrocyclic uroporphyrinogen III.</text>
</comment>
<evidence type="ECO:0000256" key="9">
    <source>
        <dbReference type="RuleBase" id="RU366031"/>
    </source>
</evidence>
<dbReference type="STRING" id="1122185.N792_11395"/>
<dbReference type="PANTHER" id="PTHR38042:SF1">
    <property type="entry name" value="UROPORPHYRINOGEN-III SYNTHASE, CHLOROPLASTIC"/>
    <property type="match status" value="1"/>
</dbReference>